<dbReference type="SUPFAM" id="SSF51905">
    <property type="entry name" value="FAD/NAD(P)-binding domain"/>
    <property type="match status" value="1"/>
</dbReference>
<keyword evidence="2" id="KW-0285">Flavoprotein</keyword>
<name>A0A372EFY3_9BURK</name>
<dbReference type="Gene3D" id="3.90.700.10">
    <property type="entry name" value="Succinate dehydrogenase/fumarate reductase flavoprotein, catalytic domain"/>
    <property type="match status" value="1"/>
</dbReference>
<keyword evidence="8" id="KW-1185">Reference proteome</keyword>
<evidence type="ECO:0000259" key="6">
    <source>
        <dbReference type="Pfam" id="PF00890"/>
    </source>
</evidence>
<proteinExistence type="predicted"/>
<dbReference type="InterPro" id="IPR003953">
    <property type="entry name" value="FAD-dep_OxRdtase_2_FAD-bd"/>
</dbReference>
<feature type="domain" description="FAD-dependent oxidoreductase 2 FAD-binding" evidence="6">
    <location>
        <begin position="35"/>
        <end position="463"/>
    </location>
</feature>
<dbReference type="SUPFAM" id="SSF56425">
    <property type="entry name" value="Succinate dehydrogenase/fumarate reductase flavoprotein, catalytic domain"/>
    <property type="match status" value="1"/>
</dbReference>
<dbReference type="InterPro" id="IPR036188">
    <property type="entry name" value="FAD/NAD-bd_sf"/>
</dbReference>
<dbReference type="GO" id="GO:0016491">
    <property type="term" value="F:oxidoreductase activity"/>
    <property type="evidence" value="ECO:0007669"/>
    <property type="project" value="UniProtKB-KW"/>
</dbReference>
<dbReference type="EMBL" id="QVLS01000011">
    <property type="protein sequence ID" value="RFP77349.1"/>
    <property type="molecule type" value="Genomic_DNA"/>
</dbReference>
<accession>A0A372EFY3</accession>
<dbReference type="NCBIfam" id="TIGR02485">
    <property type="entry name" value="CobZ_N-term"/>
    <property type="match status" value="1"/>
</dbReference>
<keyword evidence="4" id="KW-0560">Oxidoreductase</keyword>
<evidence type="ECO:0000313" key="7">
    <source>
        <dbReference type="EMBL" id="RFP77349.1"/>
    </source>
</evidence>
<reference evidence="7 8" key="1">
    <citation type="submission" date="2018-08" db="EMBL/GenBank/DDBJ databases">
        <title>Hydrogenophaga sp. LA-38 isolated from sludge.</title>
        <authorList>
            <person name="Im W.-T."/>
        </authorList>
    </citation>
    <scope>NUCLEOTIDE SEQUENCE [LARGE SCALE GENOMIC DNA]</scope>
    <source>
        <strain evidence="7 8">LA-38</strain>
    </source>
</reference>
<evidence type="ECO:0000313" key="8">
    <source>
        <dbReference type="Proteomes" id="UP000261931"/>
    </source>
</evidence>
<protein>
    <submittedName>
        <fullName evidence="7">FAD-dependent tricarballylate dehydrogenase TcuA</fullName>
    </submittedName>
</protein>
<evidence type="ECO:0000256" key="4">
    <source>
        <dbReference type="ARBA" id="ARBA00023002"/>
    </source>
</evidence>
<comment type="cofactor">
    <cofactor evidence="1">
        <name>FAD</name>
        <dbReference type="ChEBI" id="CHEBI:57692"/>
    </cofactor>
</comment>
<comment type="caution">
    <text evidence="7">The sequence shown here is derived from an EMBL/GenBank/DDBJ whole genome shotgun (WGS) entry which is preliminary data.</text>
</comment>
<evidence type="ECO:0000256" key="3">
    <source>
        <dbReference type="ARBA" id="ARBA00022827"/>
    </source>
</evidence>
<evidence type="ECO:0000256" key="1">
    <source>
        <dbReference type="ARBA" id="ARBA00001974"/>
    </source>
</evidence>
<organism evidence="7 8">
    <name type="scientific">Hydrogenophaga borbori</name>
    <dbReference type="NCBI Taxonomy" id="2294117"/>
    <lineage>
        <taxon>Bacteria</taxon>
        <taxon>Pseudomonadati</taxon>
        <taxon>Pseudomonadota</taxon>
        <taxon>Betaproteobacteria</taxon>
        <taxon>Burkholderiales</taxon>
        <taxon>Comamonadaceae</taxon>
        <taxon>Hydrogenophaga</taxon>
    </lineage>
</organism>
<dbReference type="Gene3D" id="3.50.50.60">
    <property type="entry name" value="FAD/NAD(P)-binding domain"/>
    <property type="match status" value="1"/>
</dbReference>
<dbReference type="PANTHER" id="PTHR43400:SF7">
    <property type="entry name" value="FAD-DEPENDENT OXIDOREDUCTASE 2 FAD BINDING DOMAIN-CONTAINING PROTEIN"/>
    <property type="match status" value="1"/>
</dbReference>
<feature type="region of interest" description="Disordered" evidence="5">
    <location>
        <begin position="1"/>
        <end position="27"/>
    </location>
</feature>
<gene>
    <name evidence="7" type="primary">tcuA</name>
    <name evidence="7" type="ORF">DY262_16465</name>
</gene>
<dbReference type="AlphaFoldDB" id="A0A372EFY3"/>
<dbReference type="Proteomes" id="UP000261931">
    <property type="component" value="Unassembled WGS sequence"/>
</dbReference>
<sequence>MPSARFPAKRRLPRVRSSPAEGRWRHSREAGLEPDVLVIGGGNAALCAALMAREAGASVLLLEAAPRAWRGGNSAHTRNLRCMHDAPQDVLVDAYPEEEFWQDLLKVTGGITNEHLARLTIRASSTCRDWMRRHGVRFQPPLSGALHVARTNAFFMGGGKALVNAYYRSAERLGVAVRYEAPVDRLELKDGHFVAAHLRGGERIAARACVLAAGGFESNRDWLRAAWGQNGRGEWPADNFLIRGTAFNQGVLLRHLLDEQRADGIGDPTQAHMVAIDARAPLYDGGICTRIDCVSLGVVVNREAHRFYDEGEDFWPKRYAIWGRLVAQQPGQIAYSIIDSQAIGRFMPPVFPGVKADSLPELARRLGLDETTFMQTLSHYNAACRVGHFDHTTLDDCHTEGVSPAKTHWARPIEAAPFYGYALRPGVTFTYLGLKTDHTAAVRFNDRASENLFVAGEMMAGNVLGKGYTAGVGMSIGTAFGRIAGANAAAAAMKRGARHAGA</sequence>
<dbReference type="InterPro" id="IPR027477">
    <property type="entry name" value="Succ_DH/fumarate_Rdtase_cat_sf"/>
</dbReference>
<dbReference type="PANTHER" id="PTHR43400">
    <property type="entry name" value="FUMARATE REDUCTASE"/>
    <property type="match status" value="1"/>
</dbReference>
<dbReference type="NCBIfam" id="NF006130">
    <property type="entry name" value="PRK08274.1"/>
    <property type="match status" value="1"/>
</dbReference>
<dbReference type="InterPro" id="IPR012831">
    <property type="entry name" value="CobZ"/>
</dbReference>
<dbReference type="InterPro" id="IPR050315">
    <property type="entry name" value="FAD-oxidoreductase_2"/>
</dbReference>
<evidence type="ECO:0000256" key="5">
    <source>
        <dbReference type="SAM" id="MobiDB-lite"/>
    </source>
</evidence>
<keyword evidence="3" id="KW-0274">FAD</keyword>
<evidence type="ECO:0000256" key="2">
    <source>
        <dbReference type="ARBA" id="ARBA00022630"/>
    </source>
</evidence>
<dbReference type="Pfam" id="PF00890">
    <property type="entry name" value="FAD_binding_2"/>
    <property type="match status" value="1"/>
</dbReference>